<evidence type="ECO:0000313" key="2">
    <source>
        <dbReference type="Proteomes" id="UP000788993"/>
    </source>
</evidence>
<protein>
    <submittedName>
        <fullName evidence="1">Uncharacterized protein</fullName>
    </submittedName>
</protein>
<organism evidence="1 2">
    <name type="scientific">Ogataea polymorpha</name>
    <dbReference type="NCBI Taxonomy" id="460523"/>
    <lineage>
        <taxon>Eukaryota</taxon>
        <taxon>Fungi</taxon>
        <taxon>Dikarya</taxon>
        <taxon>Ascomycota</taxon>
        <taxon>Saccharomycotina</taxon>
        <taxon>Pichiomycetes</taxon>
        <taxon>Pichiales</taxon>
        <taxon>Pichiaceae</taxon>
        <taxon>Ogataea</taxon>
    </lineage>
</organism>
<name>A0A9P8P3I5_9ASCO</name>
<evidence type="ECO:0000313" key="1">
    <source>
        <dbReference type="EMBL" id="KAH3664567.1"/>
    </source>
</evidence>
<proteinExistence type="predicted"/>
<sequence length="212" mass="23202">MLNALGSVNQFLSKTFSNGLDVSESSLSGTDSQQSNGLVDSSEWRNINSLSSNSTGRSNSGGVFSWTGVDDGVNNDLEWVLFGQNVDNLHGVLDDSHSLEFLTVVSTVHHQRVGQSLDNRTLSLSESLRGVSASSVGNVHWLSDLDVIGQGDVLDGDVFKRPLVEQLHLLGACLDVFRDRSGKLDELDLHWFGDDLLLVLFDWLLCFDLRHG</sequence>
<dbReference type="Proteomes" id="UP000788993">
    <property type="component" value="Unassembled WGS sequence"/>
</dbReference>
<dbReference type="EMBL" id="JAEUBD010001178">
    <property type="protein sequence ID" value="KAH3664567.1"/>
    <property type="molecule type" value="Genomic_DNA"/>
</dbReference>
<accession>A0A9P8P3I5</accession>
<gene>
    <name evidence="1" type="ORF">OGATHE_003382</name>
</gene>
<dbReference type="AlphaFoldDB" id="A0A9P8P3I5"/>
<keyword evidence="2" id="KW-1185">Reference proteome</keyword>
<reference evidence="1" key="1">
    <citation type="journal article" date="2021" name="Open Biol.">
        <title>Shared evolutionary footprints suggest mitochondrial oxidative damage underlies multiple complex I losses in fungi.</title>
        <authorList>
            <person name="Schikora-Tamarit M.A."/>
            <person name="Marcet-Houben M."/>
            <person name="Nosek J."/>
            <person name="Gabaldon T."/>
        </authorList>
    </citation>
    <scope>NUCLEOTIDE SEQUENCE</scope>
    <source>
        <strain evidence="1">NCAIM Y.01608</strain>
    </source>
</reference>
<comment type="caution">
    <text evidence="1">The sequence shown here is derived from an EMBL/GenBank/DDBJ whole genome shotgun (WGS) entry which is preliminary data.</text>
</comment>
<reference evidence="1" key="2">
    <citation type="submission" date="2021-01" db="EMBL/GenBank/DDBJ databases">
        <authorList>
            <person name="Schikora-Tamarit M.A."/>
        </authorList>
    </citation>
    <scope>NUCLEOTIDE SEQUENCE</scope>
    <source>
        <strain evidence="1">NCAIM Y.01608</strain>
    </source>
</reference>